<dbReference type="PROSITE" id="PS50294">
    <property type="entry name" value="WD_REPEATS_REGION"/>
    <property type="match status" value="5"/>
</dbReference>
<feature type="repeat" description="WD" evidence="4">
    <location>
        <begin position="184"/>
        <end position="225"/>
    </location>
</feature>
<evidence type="ECO:0000313" key="5">
    <source>
        <dbReference type="EMBL" id="KAG0589779.1"/>
    </source>
</evidence>
<gene>
    <name evidence="5" type="ORF">KC19_1G047700</name>
</gene>
<comment type="function">
    <text evidence="3">Binds actin. Enhances the F-actin depolymerization activity of actin-depolymerizing factor (ADF) proteins.</text>
</comment>
<dbReference type="InterPro" id="IPR019775">
    <property type="entry name" value="WD40_repeat_CS"/>
</dbReference>
<dbReference type="Gene3D" id="2.130.10.10">
    <property type="entry name" value="YVTN repeat-like/Quinoprotein amine dehydrogenase"/>
    <property type="match status" value="2"/>
</dbReference>
<dbReference type="InterPro" id="IPR036322">
    <property type="entry name" value="WD40_repeat_dom_sf"/>
</dbReference>
<keyword evidence="6" id="KW-1185">Reference proteome</keyword>
<evidence type="ECO:0008006" key="7">
    <source>
        <dbReference type="Google" id="ProtNLM"/>
    </source>
</evidence>
<dbReference type="FunFam" id="2.130.10.10:FF:000102">
    <property type="entry name" value="Actin-interacting protein 1"/>
    <property type="match status" value="1"/>
</dbReference>
<dbReference type="PANTHER" id="PTHR19856">
    <property type="entry name" value="WD-REPEATCONTAINING PROTEIN WDR1"/>
    <property type="match status" value="1"/>
</dbReference>
<dbReference type="FunFam" id="2.130.10.10:FF:000167">
    <property type="entry name" value="Actin-interacting protein 1"/>
    <property type="match status" value="1"/>
</dbReference>
<evidence type="ECO:0000256" key="1">
    <source>
        <dbReference type="ARBA" id="ARBA00022574"/>
    </source>
</evidence>
<dbReference type="GO" id="GO:0030864">
    <property type="term" value="C:cortical actin cytoskeleton"/>
    <property type="evidence" value="ECO:0007669"/>
    <property type="project" value="TreeGrafter"/>
</dbReference>
<dbReference type="GO" id="GO:0051015">
    <property type="term" value="F:actin filament binding"/>
    <property type="evidence" value="ECO:0007669"/>
    <property type="project" value="TreeGrafter"/>
</dbReference>
<feature type="repeat" description="WD" evidence="4">
    <location>
        <begin position="53"/>
        <end position="94"/>
    </location>
</feature>
<dbReference type="CDD" id="cd00200">
    <property type="entry name" value="WD40"/>
    <property type="match status" value="1"/>
</dbReference>
<evidence type="ECO:0000313" key="6">
    <source>
        <dbReference type="Proteomes" id="UP000822688"/>
    </source>
</evidence>
<dbReference type="EMBL" id="CM026421">
    <property type="protein sequence ID" value="KAG0589779.1"/>
    <property type="molecule type" value="Genomic_DNA"/>
</dbReference>
<accession>A0A8T0J3U6</accession>
<proteinExistence type="predicted"/>
<feature type="repeat" description="WD" evidence="4">
    <location>
        <begin position="490"/>
        <end position="522"/>
    </location>
</feature>
<comment type="caution">
    <text evidence="5">The sequence shown here is derived from an EMBL/GenBank/DDBJ whole genome shotgun (WGS) entry which is preliminary data.</text>
</comment>
<organism evidence="5 6">
    <name type="scientific">Ceratodon purpureus</name>
    <name type="common">Fire moss</name>
    <name type="synonym">Dicranum purpureum</name>
    <dbReference type="NCBI Taxonomy" id="3225"/>
    <lineage>
        <taxon>Eukaryota</taxon>
        <taxon>Viridiplantae</taxon>
        <taxon>Streptophyta</taxon>
        <taxon>Embryophyta</taxon>
        <taxon>Bryophyta</taxon>
        <taxon>Bryophytina</taxon>
        <taxon>Bryopsida</taxon>
        <taxon>Dicranidae</taxon>
        <taxon>Pseudoditrichales</taxon>
        <taxon>Ditrichaceae</taxon>
        <taxon>Ceratodon</taxon>
    </lineage>
</organism>
<dbReference type="InterPro" id="IPR001680">
    <property type="entry name" value="WD40_rpt"/>
</dbReference>
<name>A0A8T0J3U6_CERPU</name>
<dbReference type="AlphaFoldDB" id="A0A8T0J3U6"/>
<dbReference type="PROSITE" id="PS00678">
    <property type="entry name" value="WD_REPEATS_1"/>
    <property type="match status" value="1"/>
</dbReference>
<dbReference type="InterPro" id="IPR015943">
    <property type="entry name" value="WD40/YVTN_repeat-like_dom_sf"/>
</dbReference>
<evidence type="ECO:0000256" key="3">
    <source>
        <dbReference type="ARBA" id="ARBA00058835"/>
    </source>
</evidence>
<evidence type="ECO:0000256" key="4">
    <source>
        <dbReference type="PROSITE-ProRule" id="PRU00221"/>
    </source>
</evidence>
<feature type="repeat" description="WD" evidence="4">
    <location>
        <begin position="229"/>
        <end position="264"/>
    </location>
</feature>
<keyword evidence="1 4" id="KW-0853">WD repeat</keyword>
<dbReference type="SMART" id="SM00320">
    <property type="entry name" value="WD40"/>
    <property type="match status" value="10"/>
</dbReference>
<protein>
    <recommendedName>
        <fullName evidence="7">Actin-interacting protein 1</fullName>
    </recommendedName>
</protein>
<keyword evidence="2" id="KW-0677">Repeat</keyword>
<feature type="repeat" description="WD" evidence="4">
    <location>
        <begin position="533"/>
        <end position="574"/>
    </location>
</feature>
<dbReference type="PANTHER" id="PTHR19856:SF0">
    <property type="entry name" value="WD REPEAT-CONTAINING PROTEIN 1"/>
    <property type="match status" value="1"/>
</dbReference>
<dbReference type="PROSITE" id="PS50082">
    <property type="entry name" value="WD_REPEATS_2"/>
    <property type="match status" value="6"/>
</dbReference>
<feature type="repeat" description="WD" evidence="4">
    <location>
        <begin position="577"/>
        <end position="611"/>
    </location>
</feature>
<dbReference type="GO" id="GO:0030042">
    <property type="term" value="P:actin filament depolymerization"/>
    <property type="evidence" value="ECO:0007669"/>
    <property type="project" value="TreeGrafter"/>
</dbReference>
<reference evidence="5" key="1">
    <citation type="submission" date="2020-06" db="EMBL/GenBank/DDBJ databases">
        <title>WGS assembly of Ceratodon purpureus strain R40.</title>
        <authorList>
            <person name="Carey S.B."/>
            <person name="Jenkins J."/>
            <person name="Shu S."/>
            <person name="Lovell J.T."/>
            <person name="Sreedasyam A."/>
            <person name="Maumus F."/>
            <person name="Tiley G.P."/>
            <person name="Fernandez-Pozo N."/>
            <person name="Barry K."/>
            <person name="Chen C."/>
            <person name="Wang M."/>
            <person name="Lipzen A."/>
            <person name="Daum C."/>
            <person name="Saski C.A."/>
            <person name="Payton A.C."/>
            <person name="Mcbreen J.C."/>
            <person name="Conrad R.E."/>
            <person name="Kollar L.M."/>
            <person name="Olsson S."/>
            <person name="Huttunen S."/>
            <person name="Landis J.B."/>
            <person name="Wickett N.J."/>
            <person name="Johnson M.G."/>
            <person name="Rensing S.A."/>
            <person name="Grimwood J."/>
            <person name="Schmutz J."/>
            <person name="Mcdaniel S.F."/>
        </authorList>
    </citation>
    <scope>NUCLEOTIDE SEQUENCE</scope>
    <source>
        <strain evidence="5">R40</strain>
    </source>
</reference>
<dbReference type="Pfam" id="PF00400">
    <property type="entry name" value="WD40"/>
    <property type="match status" value="9"/>
</dbReference>
<sequence>MAQLAETYASVPGTERGRGILVAGDAKSGSIVYCNGRSVIIRSLQDPSKVEVYGEHGYPVTVARFSPNGEWVASGDASGTVRVWARNEDRTLRFEIRALSGSIDDLDWSPDGQRIVVCGDGKGSTFVKAFLWDSGSTVGEFDGHSKRVLSCAFKPTRPFRIVSCGEDYLVNFYEGPPFRFKASFRDHTNFVNCIRFSPDGSKFLSVGSDKNGFLFDGKTGEMLGTLSSEDGHTGSIYAASWSPNGKQVLTVSADKTAKIWDISTEGSGKVNTTFSFSDIGEVEDMQVGCLWMGEYIVTISLGGVINYLSLSNPNTPSRSLSGHLRSITALTVAKVGEVVTLYSSSYDGVIIKWKVGSGFLGRLPKNGTINSATYMVAQGNELMTCGMDHKFRRVPLSGDAYTTEAEALDLGELPRDLDVASKCPEIAIVPIEKSVILLRQGTVASSIDVDYVASAAALSPDGDELVVGGRNGKLYVYSVKGDTLTQEAVLEKHRGEISAVRYSPDGSMIASGDLNREAVVWDRITREVKVKNMLYHTARINAVAWSPDSSKVATTSVDSSIYVYDVSKPASARVAIRNAHLGGVSALVFVDAQTLASGGDDACVRIWAVAA</sequence>
<evidence type="ECO:0000256" key="2">
    <source>
        <dbReference type="ARBA" id="ARBA00022737"/>
    </source>
</evidence>
<dbReference type="Proteomes" id="UP000822688">
    <property type="component" value="Chromosome 1"/>
</dbReference>
<dbReference type="SUPFAM" id="SSF50978">
    <property type="entry name" value="WD40 repeat-like"/>
    <property type="match status" value="2"/>
</dbReference>